<organism evidence="1 2">
    <name type="scientific">Ignelater luminosus</name>
    <name type="common">Cucubano</name>
    <name type="synonym">Pyrophorus luminosus</name>
    <dbReference type="NCBI Taxonomy" id="2038154"/>
    <lineage>
        <taxon>Eukaryota</taxon>
        <taxon>Metazoa</taxon>
        <taxon>Ecdysozoa</taxon>
        <taxon>Arthropoda</taxon>
        <taxon>Hexapoda</taxon>
        <taxon>Insecta</taxon>
        <taxon>Pterygota</taxon>
        <taxon>Neoptera</taxon>
        <taxon>Endopterygota</taxon>
        <taxon>Coleoptera</taxon>
        <taxon>Polyphaga</taxon>
        <taxon>Elateriformia</taxon>
        <taxon>Elateroidea</taxon>
        <taxon>Elateridae</taxon>
        <taxon>Agrypninae</taxon>
        <taxon>Pyrophorini</taxon>
        <taxon>Ignelater</taxon>
    </lineage>
</organism>
<accession>A0A8K0CQG7</accession>
<comment type="caution">
    <text evidence="1">The sequence shown here is derived from an EMBL/GenBank/DDBJ whole genome shotgun (WGS) entry which is preliminary data.</text>
</comment>
<dbReference type="AlphaFoldDB" id="A0A8K0CQG7"/>
<dbReference type="Proteomes" id="UP000801492">
    <property type="component" value="Unassembled WGS sequence"/>
</dbReference>
<dbReference type="EMBL" id="VTPC01024495">
    <property type="protein sequence ID" value="KAF2891725.1"/>
    <property type="molecule type" value="Genomic_DNA"/>
</dbReference>
<protein>
    <submittedName>
        <fullName evidence="1">Uncharacterized protein</fullName>
    </submittedName>
</protein>
<proteinExistence type="predicted"/>
<keyword evidence="2" id="KW-1185">Reference proteome</keyword>
<gene>
    <name evidence="1" type="ORF">ILUMI_14448</name>
</gene>
<evidence type="ECO:0000313" key="1">
    <source>
        <dbReference type="EMBL" id="KAF2891725.1"/>
    </source>
</evidence>
<sequence>MHPVPHGLEVPVSLRPDKLDDVSDDEIVSQACANKLNNGSDDYDPGSDEPKLQKQISLMYLAVHIRVISLPVKLTKVNMPAHYVYFRIDLRRGVTLEIIKRHVK</sequence>
<reference evidence="1" key="1">
    <citation type="submission" date="2019-08" db="EMBL/GenBank/DDBJ databases">
        <title>The genome of the North American firefly Photinus pyralis.</title>
        <authorList>
            <consortium name="Photinus pyralis genome working group"/>
            <person name="Fallon T.R."/>
            <person name="Sander Lower S.E."/>
            <person name="Weng J.-K."/>
        </authorList>
    </citation>
    <scope>NUCLEOTIDE SEQUENCE</scope>
    <source>
        <strain evidence="1">TRF0915ILg1</strain>
        <tissue evidence="1">Whole body</tissue>
    </source>
</reference>
<evidence type="ECO:0000313" key="2">
    <source>
        <dbReference type="Proteomes" id="UP000801492"/>
    </source>
</evidence>
<name>A0A8K0CQG7_IGNLU</name>